<dbReference type="Proteomes" id="UP000068210">
    <property type="component" value="Plasmid pAcX50e"/>
</dbReference>
<dbReference type="EMBL" id="CP010420">
    <property type="protein sequence ID" value="AJE23646.1"/>
    <property type="molecule type" value="Genomic_DNA"/>
</dbReference>
<dbReference type="InterPro" id="IPR002701">
    <property type="entry name" value="CM_II_prokaryot"/>
</dbReference>
<dbReference type="KEGG" id="acx:Achr_e550"/>
<evidence type="ECO:0000256" key="2">
    <source>
        <dbReference type="ARBA" id="ARBA00023235"/>
    </source>
</evidence>
<dbReference type="HOGENOM" id="CLU_131518_2_2_6"/>
<dbReference type="Pfam" id="PF01817">
    <property type="entry name" value="CM_2"/>
    <property type="match status" value="1"/>
</dbReference>
<keyword evidence="4" id="KW-0614">Plasmid</keyword>
<keyword evidence="2" id="KW-0413">Isomerase</keyword>
<evidence type="ECO:0000313" key="5">
    <source>
        <dbReference type="Proteomes" id="UP000068210"/>
    </source>
</evidence>
<proteinExistence type="predicted"/>
<dbReference type="RefSeq" id="WP_040107197.1">
    <property type="nucleotide sequence ID" value="NZ_CP010420.1"/>
</dbReference>
<evidence type="ECO:0000313" key="4">
    <source>
        <dbReference type="EMBL" id="AJE23646.1"/>
    </source>
</evidence>
<dbReference type="GO" id="GO:0009697">
    <property type="term" value="P:salicylic acid biosynthetic process"/>
    <property type="evidence" value="ECO:0007669"/>
    <property type="project" value="TreeGrafter"/>
</dbReference>
<dbReference type="EC" id="5.4.99.5" evidence="1"/>
<dbReference type="SUPFAM" id="SSF48600">
    <property type="entry name" value="Chorismate mutase II"/>
    <property type="match status" value="1"/>
</dbReference>
<gene>
    <name evidence="4" type="ORF">Achr_e550</name>
</gene>
<protein>
    <recommendedName>
        <fullName evidence="1">chorismate mutase</fullName>
        <ecNumber evidence="1">5.4.99.5</ecNumber>
    </recommendedName>
</protein>
<dbReference type="PANTHER" id="PTHR38041:SF1">
    <property type="entry name" value="CHORISMATE MUTASE"/>
    <property type="match status" value="1"/>
</dbReference>
<dbReference type="GO" id="GO:0046417">
    <property type="term" value="P:chorismate metabolic process"/>
    <property type="evidence" value="ECO:0007669"/>
    <property type="project" value="InterPro"/>
</dbReference>
<dbReference type="AlphaFoldDB" id="A0A0C4WSI7"/>
<dbReference type="PANTHER" id="PTHR38041">
    <property type="entry name" value="CHORISMATE MUTASE"/>
    <property type="match status" value="1"/>
</dbReference>
<feature type="domain" description="Chorismate mutase" evidence="3">
    <location>
        <begin position="2"/>
        <end position="92"/>
    </location>
</feature>
<sequence>MDVRCSSIDEVRQRIDHIDRNVVSLLAQRGNLVTQAAAFKKTTDDVRAPARVEQVIAKVRGIASDLDISPDVVERVYRAMIAAFIDEELKAHATLANKA</sequence>
<organism evidence="4 5">
    <name type="scientific">Azotobacter chroococcum NCIMB 8003</name>
    <dbReference type="NCBI Taxonomy" id="1328314"/>
    <lineage>
        <taxon>Bacteria</taxon>
        <taxon>Pseudomonadati</taxon>
        <taxon>Pseudomonadota</taxon>
        <taxon>Gammaproteobacteria</taxon>
        <taxon>Pseudomonadales</taxon>
        <taxon>Pseudomonadaceae</taxon>
        <taxon>Azotobacter</taxon>
    </lineage>
</organism>
<geneLocation type="plasmid" evidence="4 5">
    <name>pAcX50e</name>
</geneLocation>
<dbReference type="Gene3D" id="1.20.59.10">
    <property type="entry name" value="Chorismate mutase"/>
    <property type="match status" value="1"/>
</dbReference>
<dbReference type="InterPro" id="IPR051331">
    <property type="entry name" value="Chorismate_mutase-related"/>
</dbReference>
<dbReference type="PROSITE" id="PS51168">
    <property type="entry name" value="CHORISMATE_MUT_2"/>
    <property type="match status" value="1"/>
</dbReference>
<evidence type="ECO:0000259" key="3">
    <source>
        <dbReference type="PROSITE" id="PS51168"/>
    </source>
</evidence>
<evidence type="ECO:0000256" key="1">
    <source>
        <dbReference type="ARBA" id="ARBA00012404"/>
    </source>
</evidence>
<reference evidence="4 5" key="1">
    <citation type="journal article" date="2015" name="PLoS ONE">
        <title>Azotobacter Genomes: The Genome of Azotobacter chroococcum NCIMB 8003 (ATCC 4412).</title>
        <authorList>
            <person name="Robson R.L."/>
            <person name="Jones R."/>
            <person name="Robson R.M."/>
            <person name="Schwartz A."/>
            <person name="Richardson T.H."/>
        </authorList>
    </citation>
    <scope>NUCLEOTIDE SEQUENCE [LARGE SCALE GENOMIC DNA]</scope>
    <source>
        <strain evidence="4 5">NCIMB 8003</strain>
        <plasmid evidence="5">Plasmid pAcX50e</plasmid>
    </source>
</reference>
<accession>A0A0C4WSI7</accession>
<dbReference type="InterPro" id="IPR036979">
    <property type="entry name" value="CM_dom_sf"/>
</dbReference>
<dbReference type="GO" id="GO:0004106">
    <property type="term" value="F:chorismate mutase activity"/>
    <property type="evidence" value="ECO:0007669"/>
    <property type="project" value="UniProtKB-EC"/>
</dbReference>
<keyword evidence="5" id="KW-1185">Reference proteome</keyword>
<name>A0A0C4WSI7_9GAMM</name>
<dbReference type="SMART" id="SM00830">
    <property type="entry name" value="CM_2"/>
    <property type="match status" value="1"/>
</dbReference>
<dbReference type="InterPro" id="IPR036263">
    <property type="entry name" value="Chorismate_II_sf"/>
</dbReference>